<name>A0A194QCP9_PAPXU</name>
<dbReference type="Proteomes" id="UP000053268">
    <property type="component" value="Unassembled WGS sequence"/>
</dbReference>
<protein>
    <submittedName>
        <fullName evidence="4">Neural/ectodermal development factor IMP-L2</fullName>
    </submittedName>
</protein>
<dbReference type="InterPro" id="IPR003598">
    <property type="entry name" value="Ig_sub2"/>
</dbReference>
<dbReference type="AlphaFoldDB" id="A0A194QCP9"/>
<reference evidence="4 5" key="1">
    <citation type="journal article" date="2015" name="Nat. Commun.">
        <title>Outbred genome sequencing and CRISPR/Cas9 gene editing in butterflies.</title>
        <authorList>
            <person name="Li X."/>
            <person name="Fan D."/>
            <person name="Zhang W."/>
            <person name="Liu G."/>
            <person name="Zhang L."/>
            <person name="Zhao L."/>
            <person name="Fang X."/>
            <person name="Chen L."/>
            <person name="Dong Y."/>
            <person name="Chen Y."/>
            <person name="Ding Y."/>
            <person name="Zhao R."/>
            <person name="Feng M."/>
            <person name="Zhu Y."/>
            <person name="Feng Y."/>
            <person name="Jiang X."/>
            <person name="Zhu D."/>
            <person name="Xiang H."/>
            <person name="Feng X."/>
            <person name="Li S."/>
            <person name="Wang J."/>
            <person name="Zhang G."/>
            <person name="Kronforst M.R."/>
            <person name="Wang W."/>
        </authorList>
    </citation>
    <scope>NUCLEOTIDE SEQUENCE [LARGE SCALE GENOMIC DNA]</scope>
    <source>
        <strain evidence="4">Ya'a_city_454_Px</strain>
        <tissue evidence="4">Whole body</tissue>
    </source>
</reference>
<dbReference type="GO" id="GO:0030424">
    <property type="term" value="C:axon"/>
    <property type="evidence" value="ECO:0007669"/>
    <property type="project" value="TreeGrafter"/>
</dbReference>
<dbReference type="InterPro" id="IPR036179">
    <property type="entry name" value="Ig-like_dom_sf"/>
</dbReference>
<dbReference type="GO" id="GO:0007411">
    <property type="term" value="P:axon guidance"/>
    <property type="evidence" value="ECO:0007669"/>
    <property type="project" value="TreeGrafter"/>
</dbReference>
<dbReference type="Gene3D" id="2.60.40.10">
    <property type="entry name" value="Immunoglobulins"/>
    <property type="match status" value="2"/>
</dbReference>
<dbReference type="InterPro" id="IPR013783">
    <property type="entry name" value="Ig-like_fold"/>
</dbReference>
<evidence type="ECO:0000256" key="1">
    <source>
        <dbReference type="ARBA" id="ARBA00023319"/>
    </source>
</evidence>
<feature type="domain" description="Ig-like" evidence="3">
    <location>
        <begin position="63"/>
        <end position="147"/>
    </location>
</feature>
<keyword evidence="1" id="KW-0393">Immunoglobulin domain</keyword>
<dbReference type="SMART" id="SM00409">
    <property type="entry name" value="IG"/>
    <property type="match status" value="2"/>
</dbReference>
<dbReference type="GO" id="GO:0098632">
    <property type="term" value="F:cell-cell adhesion mediator activity"/>
    <property type="evidence" value="ECO:0007669"/>
    <property type="project" value="TreeGrafter"/>
</dbReference>
<dbReference type="PANTHER" id="PTHR10075">
    <property type="entry name" value="BASIGIN RELATED"/>
    <property type="match status" value="1"/>
</dbReference>
<evidence type="ECO:0000256" key="2">
    <source>
        <dbReference type="SAM" id="SignalP"/>
    </source>
</evidence>
<dbReference type="GO" id="GO:0070593">
    <property type="term" value="P:dendrite self-avoidance"/>
    <property type="evidence" value="ECO:0007669"/>
    <property type="project" value="TreeGrafter"/>
</dbReference>
<evidence type="ECO:0000259" key="3">
    <source>
        <dbReference type="PROSITE" id="PS50835"/>
    </source>
</evidence>
<dbReference type="PANTHER" id="PTHR10075:SF109">
    <property type="entry name" value="NEURAL_ECTODERMAL DEVELOPMENT FACTOR IMP-L2"/>
    <property type="match status" value="1"/>
</dbReference>
<dbReference type="Pfam" id="PF07679">
    <property type="entry name" value="I-set"/>
    <property type="match status" value="1"/>
</dbReference>
<feature type="signal peptide" evidence="2">
    <location>
        <begin position="1"/>
        <end position="19"/>
    </location>
</feature>
<dbReference type="InterPro" id="IPR003599">
    <property type="entry name" value="Ig_sub"/>
</dbReference>
<dbReference type="InterPro" id="IPR013098">
    <property type="entry name" value="Ig_I-set"/>
</dbReference>
<sequence length="329" mass="36506">MFYIVLLFAAAALLSGGRSSNVNRHMKLLELDNNILNVQSRQVTKKFITLVTKPKPVIVHSSGAPLELTCEALSSPAPSIHWFKNDAPVYEYDLESNEIIDTNPTSLARVSSTLLVRAGSAGDAASADYSCLVVAGHNTLRASTKVYNYNGSTDLSERNKLVPLAPRILVSYKVLVDCIGCNVVLPCRARGHPRPKLTWRNSSGRPVGNDPRMKVLRSGELVISSLLWTDLGEFTCRATNMFGSTHASTFVYPARVVNEQVLTKYVVLAKQSTEKGYISMRPLLCHIHFPVPFPYKQMMVIELGVEIGLRLTIRGITYLRHVLWSWYTG</sequence>
<dbReference type="PROSITE" id="PS50835">
    <property type="entry name" value="IG_LIKE"/>
    <property type="match status" value="2"/>
</dbReference>
<gene>
    <name evidence="4" type="ORF">RR46_03087</name>
</gene>
<dbReference type="Pfam" id="PF13927">
    <property type="entry name" value="Ig_3"/>
    <property type="match status" value="1"/>
</dbReference>
<keyword evidence="2" id="KW-0732">Signal</keyword>
<dbReference type="SMART" id="SM00408">
    <property type="entry name" value="IGc2"/>
    <property type="match status" value="2"/>
</dbReference>
<dbReference type="SUPFAM" id="SSF48726">
    <property type="entry name" value="Immunoglobulin"/>
    <property type="match status" value="2"/>
</dbReference>
<organism evidence="4 5">
    <name type="scientific">Papilio xuthus</name>
    <name type="common">Asian swallowtail butterfly</name>
    <dbReference type="NCBI Taxonomy" id="66420"/>
    <lineage>
        <taxon>Eukaryota</taxon>
        <taxon>Metazoa</taxon>
        <taxon>Ecdysozoa</taxon>
        <taxon>Arthropoda</taxon>
        <taxon>Hexapoda</taxon>
        <taxon>Insecta</taxon>
        <taxon>Pterygota</taxon>
        <taxon>Neoptera</taxon>
        <taxon>Endopterygota</taxon>
        <taxon>Lepidoptera</taxon>
        <taxon>Glossata</taxon>
        <taxon>Ditrysia</taxon>
        <taxon>Papilionoidea</taxon>
        <taxon>Papilionidae</taxon>
        <taxon>Papilioninae</taxon>
        <taxon>Papilio</taxon>
    </lineage>
</organism>
<proteinExistence type="predicted"/>
<evidence type="ECO:0000313" key="4">
    <source>
        <dbReference type="EMBL" id="KPJ01216.1"/>
    </source>
</evidence>
<dbReference type="GO" id="GO:0005886">
    <property type="term" value="C:plasma membrane"/>
    <property type="evidence" value="ECO:0007669"/>
    <property type="project" value="TreeGrafter"/>
</dbReference>
<keyword evidence="5" id="KW-1185">Reference proteome</keyword>
<dbReference type="STRING" id="66420.A0A194QCP9"/>
<feature type="chain" id="PRO_5008264215" evidence="2">
    <location>
        <begin position="20"/>
        <end position="329"/>
    </location>
</feature>
<dbReference type="InterPro" id="IPR007110">
    <property type="entry name" value="Ig-like_dom"/>
</dbReference>
<dbReference type="EMBL" id="KQ459386">
    <property type="protein sequence ID" value="KPJ01216.1"/>
    <property type="molecule type" value="Genomic_DNA"/>
</dbReference>
<accession>A0A194QCP9</accession>
<feature type="domain" description="Ig-like" evidence="3">
    <location>
        <begin position="166"/>
        <end position="252"/>
    </location>
</feature>
<evidence type="ECO:0000313" key="5">
    <source>
        <dbReference type="Proteomes" id="UP000053268"/>
    </source>
</evidence>
<dbReference type="GO" id="GO:0007156">
    <property type="term" value="P:homophilic cell adhesion via plasma membrane adhesion molecules"/>
    <property type="evidence" value="ECO:0007669"/>
    <property type="project" value="TreeGrafter"/>
</dbReference>